<reference evidence="2" key="1">
    <citation type="submission" date="2024-07" db="EMBL/GenBank/DDBJ databases">
        <title>Two chromosome-level genome assemblies of Korean endemic species Abeliophyllum distichum and Forsythia ovata (Oleaceae).</title>
        <authorList>
            <person name="Jang H."/>
        </authorList>
    </citation>
    <scope>NUCLEOTIDE SEQUENCE [LARGE SCALE GENOMIC DNA]</scope>
</reference>
<protein>
    <submittedName>
        <fullName evidence="1">Uncharacterized protein</fullName>
    </submittedName>
</protein>
<keyword evidence="2" id="KW-1185">Reference proteome</keyword>
<sequence>MNTIQSHVFNYEVYKMLAMKVDELRSTIVGAKDIDALRSKNKVLRARLAIVEDARAQAVFQLTKSQMIQRMCADAKRKAELKLKVFEDMTYAKHKELAEILTGASRRPRSVLNERKQKKHDEWVDD</sequence>
<evidence type="ECO:0000313" key="2">
    <source>
        <dbReference type="Proteomes" id="UP001604277"/>
    </source>
</evidence>
<dbReference type="EMBL" id="JBFOLJ010000007">
    <property type="protein sequence ID" value="KAL2520444.1"/>
    <property type="molecule type" value="Genomic_DNA"/>
</dbReference>
<dbReference type="AlphaFoldDB" id="A0ABD1U603"/>
<accession>A0ABD1U603</accession>
<comment type="caution">
    <text evidence="1">The sequence shown here is derived from an EMBL/GenBank/DDBJ whole genome shotgun (WGS) entry which is preliminary data.</text>
</comment>
<organism evidence="1 2">
    <name type="scientific">Forsythia ovata</name>
    <dbReference type="NCBI Taxonomy" id="205694"/>
    <lineage>
        <taxon>Eukaryota</taxon>
        <taxon>Viridiplantae</taxon>
        <taxon>Streptophyta</taxon>
        <taxon>Embryophyta</taxon>
        <taxon>Tracheophyta</taxon>
        <taxon>Spermatophyta</taxon>
        <taxon>Magnoliopsida</taxon>
        <taxon>eudicotyledons</taxon>
        <taxon>Gunneridae</taxon>
        <taxon>Pentapetalae</taxon>
        <taxon>asterids</taxon>
        <taxon>lamiids</taxon>
        <taxon>Lamiales</taxon>
        <taxon>Oleaceae</taxon>
        <taxon>Forsythieae</taxon>
        <taxon>Forsythia</taxon>
    </lineage>
</organism>
<name>A0ABD1U603_9LAMI</name>
<gene>
    <name evidence="1" type="ORF">Fot_24367</name>
</gene>
<dbReference type="Proteomes" id="UP001604277">
    <property type="component" value="Unassembled WGS sequence"/>
</dbReference>
<proteinExistence type="predicted"/>
<evidence type="ECO:0000313" key="1">
    <source>
        <dbReference type="EMBL" id="KAL2520444.1"/>
    </source>
</evidence>